<protein>
    <submittedName>
        <fullName evidence="2">Uncharacterized protein</fullName>
    </submittedName>
</protein>
<evidence type="ECO:0000313" key="2">
    <source>
        <dbReference type="EMBL" id="PAS91359.1"/>
    </source>
</evidence>
<organism evidence="2 3">
    <name type="scientific">Candidatus Dactylopiibacterium carminicum</name>
    <dbReference type="NCBI Taxonomy" id="857335"/>
    <lineage>
        <taxon>Bacteria</taxon>
        <taxon>Pseudomonadati</taxon>
        <taxon>Pseudomonadota</taxon>
        <taxon>Betaproteobacteria</taxon>
        <taxon>Rhodocyclales</taxon>
        <taxon>Rhodocyclaceae</taxon>
        <taxon>Candidatus Dactylopiibacterium</taxon>
    </lineage>
</organism>
<sequence>MMYRIEYHGKLLEGFNPEIVRMEVAVRLREDQVLRLFSGERVVLKKAVSEGACERYIAELRRMGMDAALVPLDVSPPPAAMLTYAVVFWGNLLTGFERPAVMGAAARRFKLAPAQLMQIFSGVKVVLKRGVSTETGARWIESPRVS</sequence>
<evidence type="ECO:0000313" key="3">
    <source>
        <dbReference type="Proteomes" id="UP000216107"/>
    </source>
</evidence>
<proteinExistence type="predicted"/>
<dbReference type="EMBL" id="NMRN01000096">
    <property type="protein sequence ID" value="PAS91359.1"/>
    <property type="molecule type" value="Genomic_DNA"/>
</dbReference>
<dbReference type="RefSeq" id="WP_095526004.1">
    <property type="nucleotide sequence ID" value="NZ_MDUX01000096.1"/>
</dbReference>
<dbReference type="Proteomes" id="UP000216107">
    <property type="component" value="Unassembled WGS sequence"/>
</dbReference>
<evidence type="ECO:0000313" key="4">
    <source>
        <dbReference type="Proteomes" id="UP000623509"/>
    </source>
</evidence>
<comment type="caution">
    <text evidence="2">The sequence shown here is derived from an EMBL/GenBank/DDBJ whole genome shotgun (WGS) entry which is preliminary data.</text>
</comment>
<dbReference type="AlphaFoldDB" id="A0A272EMK4"/>
<reference evidence="2 3" key="2">
    <citation type="submission" date="2017-07" db="EMBL/GenBank/DDBJ databases">
        <title>Candidatus Dactylopiibacterium carminicum, a nitrogen-fixing symbiont of the cochineal insect Dactylopius coccus and Dactylopius opuntiae (Hemiptera: Coccoidea: Dactylopiidae).</title>
        <authorList>
            <person name="Vera A."/>
        </authorList>
    </citation>
    <scope>NUCLEOTIDE SEQUENCE [LARGE SCALE GENOMIC DNA]</scope>
    <source>
        <strain evidence="2 3">NFDCM</strain>
    </source>
</reference>
<dbReference type="EMBL" id="MDUX01000096">
    <property type="protein sequence ID" value="KAF7597751.1"/>
    <property type="molecule type" value="Genomic_DNA"/>
</dbReference>
<keyword evidence="4" id="KW-1185">Reference proteome</keyword>
<dbReference type="Proteomes" id="UP000623509">
    <property type="component" value="Unassembled WGS sequence"/>
</dbReference>
<reference evidence="1 4" key="1">
    <citation type="submission" date="2016-08" db="EMBL/GenBank/DDBJ databases">
        <title>Candidatus Dactylopiibacterium carminicum genome sequence.</title>
        <authorList>
            <person name="Ramirez-Puebla S.T."/>
            <person name="Ormeno-Orrillo E."/>
            <person name="Vera-Ponce De Leon A."/>
            <person name="Luis L."/>
            <person name="Sanchez-Flores A."/>
            <person name="Monica R."/>
            <person name="Martinez-Romero E."/>
        </authorList>
    </citation>
    <scope>NUCLEOTIDE SEQUENCE [LARGE SCALE GENOMIC DNA]</scope>
    <source>
        <strain evidence="1">END1</strain>
    </source>
</reference>
<name>A0A272EMK4_9RHOO</name>
<accession>A0A272EMK4</accession>
<dbReference type="OrthoDB" id="9812349at2"/>
<gene>
    <name evidence="1" type="ORF">BGI27_17050</name>
    <name evidence="2" type="ORF">CGU29_16885</name>
</gene>
<evidence type="ECO:0000313" key="1">
    <source>
        <dbReference type="EMBL" id="KAF7597751.1"/>
    </source>
</evidence>